<evidence type="ECO:0000256" key="1">
    <source>
        <dbReference type="SAM" id="SignalP"/>
    </source>
</evidence>
<dbReference type="Gene3D" id="3.90.930.1">
    <property type="match status" value="2"/>
</dbReference>
<accession>A0A6S6SX75</accession>
<dbReference type="AlphaFoldDB" id="A0A6S6SX75"/>
<evidence type="ECO:0000313" key="2">
    <source>
        <dbReference type="EMBL" id="CAA6807590.1"/>
    </source>
</evidence>
<proteinExistence type="predicted"/>
<gene>
    <name evidence="2" type="ORF">HELGO_WM35048</name>
</gene>
<dbReference type="InterPro" id="IPR011652">
    <property type="entry name" value="MORN_2"/>
</dbReference>
<dbReference type="SUPFAM" id="SSF82185">
    <property type="entry name" value="Histone H3 K4-specific methyltransferase SET7/9 N-terminal domain"/>
    <property type="match status" value="3"/>
</dbReference>
<protein>
    <recommendedName>
        <fullName evidence="3">Toxin-antitoxin system YwqK family antitoxin</fullName>
    </recommendedName>
</protein>
<keyword evidence="1" id="KW-0732">Signal</keyword>
<name>A0A6S6SX75_9BACT</name>
<dbReference type="Pfam" id="PF07661">
    <property type="entry name" value="MORN_2"/>
    <property type="match status" value="4"/>
</dbReference>
<organism evidence="2">
    <name type="scientific">uncultured Aureispira sp</name>
    <dbReference type="NCBI Taxonomy" id="1331704"/>
    <lineage>
        <taxon>Bacteria</taxon>
        <taxon>Pseudomonadati</taxon>
        <taxon>Bacteroidota</taxon>
        <taxon>Saprospiria</taxon>
        <taxon>Saprospirales</taxon>
        <taxon>Saprospiraceae</taxon>
        <taxon>Aureispira</taxon>
        <taxon>environmental samples</taxon>
    </lineage>
</organism>
<dbReference type="EMBL" id="CACVAQ010000136">
    <property type="protein sequence ID" value="CAA6807590.1"/>
    <property type="molecule type" value="Genomic_DNA"/>
</dbReference>
<feature type="chain" id="PRO_5028401112" description="Toxin-antitoxin system YwqK family antitoxin" evidence="1">
    <location>
        <begin position="19"/>
        <end position="320"/>
    </location>
</feature>
<sequence length="320" mass="37270">MKLFTTLFCSLFFFQLVAQNVKKEFYEDGKIKAEGAYTSAKTKTGLWKYYYSNGYLEAEGSYNGKKIGRTIDVIRKRRSSAIDDKASARNGKWTFYYTNGKKKGTVSYESGCPSSLLIKWYKTGEKMEEAAFVDCKPMGNKRTWAKEGWLKYETINEGNGRSMEVEMYASGEKKSAIPYKNGQQYGRVKRWYESGQKEEDVMMKNTRVHGSYRSWYSNGNKQREFFSINNVMSGEYREWDKDGKLLFEIVELTGESKILVKKYWSNGQLKMQGKSTMPTSLSIHEWSQTRQGYWSYWQQDGTEIKIEKYSKGQLLTVEMP</sequence>
<dbReference type="Gene3D" id="2.20.110.10">
    <property type="entry name" value="Histone H3 K4-specific methyltransferase SET7/9 N-terminal domain"/>
    <property type="match status" value="1"/>
</dbReference>
<reference evidence="2" key="1">
    <citation type="submission" date="2020-01" db="EMBL/GenBank/DDBJ databases">
        <authorList>
            <person name="Meier V. D."/>
            <person name="Meier V D."/>
        </authorList>
    </citation>
    <scope>NUCLEOTIDE SEQUENCE</scope>
    <source>
        <strain evidence="2">HLG_WM_MAG_10</strain>
    </source>
</reference>
<evidence type="ECO:0008006" key="3">
    <source>
        <dbReference type="Google" id="ProtNLM"/>
    </source>
</evidence>
<feature type="signal peptide" evidence="1">
    <location>
        <begin position="1"/>
        <end position="18"/>
    </location>
</feature>